<feature type="region of interest" description="Disordered" evidence="1">
    <location>
        <begin position="71"/>
        <end position="123"/>
    </location>
</feature>
<sequence>MIVHGLHYLRSGVPARDSERRHCAGKQTASRCGGGAGVRRMRGPGWLESIGEPAIPPRIAQARPPVVVQRRSAGCHRRRGMLCRKSPRPPRVGVRVRSNGVLVNRPTERTTPQTTDVSHIRGE</sequence>
<feature type="compositionally biased region" description="Low complexity" evidence="1">
    <location>
        <begin position="91"/>
        <end position="105"/>
    </location>
</feature>
<proteinExistence type="predicted"/>
<dbReference type="AlphaFoldDB" id="L0DY59"/>
<keyword evidence="3" id="KW-1185">Reference proteome</keyword>
<name>L0DY59_THIND</name>
<gene>
    <name evidence="2" type="ordered locus">TVNIR_2900</name>
</gene>
<dbReference type="EMBL" id="CP003989">
    <property type="protein sequence ID" value="AGA34539.1"/>
    <property type="molecule type" value="Genomic_DNA"/>
</dbReference>
<dbReference type="KEGG" id="tni:TVNIR_2900"/>
<feature type="compositionally biased region" description="Basic residues" evidence="1">
    <location>
        <begin position="73"/>
        <end position="88"/>
    </location>
</feature>
<dbReference type="PATRIC" id="fig|1255043.3.peg.2925"/>
<reference evidence="2" key="1">
    <citation type="submission" date="2015-12" db="EMBL/GenBank/DDBJ databases">
        <authorList>
            <person name="Tikhonova T.V."/>
            <person name="Pavlov A.R."/>
            <person name="Beletsky A.V."/>
            <person name="Mardanov A.V."/>
            <person name="Sorokin D.Y."/>
            <person name="Ravin N.V."/>
            <person name="Popov V.O."/>
        </authorList>
    </citation>
    <scope>NUCLEOTIDE SEQUENCE</scope>
    <source>
        <strain evidence="2">DSM 14787</strain>
    </source>
</reference>
<protein>
    <submittedName>
        <fullName evidence="2">Uncharacterized protein</fullName>
    </submittedName>
</protein>
<evidence type="ECO:0000256" key="1">
    <source>
        <dbReference type="SAM" id="MobiDB-lite"/>
    </source>
</evidence>
<dbReference type="STRING" id="1255043.TVNIR_2900"/>
<dbReference type="HOGENOM" id="CLU_2014223_0_0_6"/>
<evidence type="ECO:0000313" key="3">
    <source>
        <dbReference type="Proteomes" id="UP000010809"/>
    </source>
</evidence>
<evidence type="ECO:0000313" key="2">
    <source>
        <dbReference type="EMBL" id="AGA34539.1"/>
    </source>
</evidence>
<dbReference type="Proteomes" id="UP000010809">
    <property type="component" value="Chromosome"/>
</dbReference>
<organism evidence="2 3">
    <name type="scientific">Thioalkalivibrio nitratireducens (strain DSM 14787 / UNIQEM 213 / ALEN2)</name>
    <dbReference type="NCBI Taxonomy" id="1255043"/>
    <lineage>
        <taxon>Bacteria</taxon>
        <taxon>Pseudomonadati</taxon>
        <taxon>Pseudomonadota</taxon>
        <taxon>Gammaproteobacteria</taxon>
        <taxon>Chromatiales</taxon>
        <taxon>Ectothiorhodospiraceae</taxon>
        <taxon>Thioalkalivibrio</taxon>
    </lineage>
</organism>
<accession>L0DY59</accession>